<evidence type="ECO:0000256" key="2">
    <source>
        <dbReference type="ARBA" id="ARBA00022670"/>
    </source>
</evidence>
<evidence type="ECO:0000313" key="7">
    <source>
        <dbReference type="Proteomes" id="UP001302812"/>
    </source>
</evidence>
<name>A0AAN6TCJ7_9PEZI</name>
<keyword evidence="2" id="KW-0645">Protease</keyword>
<keyword evidence="3" id="KW-0378">Hydrolase</keyword>
<sequence>MGSVDKDSRHPPINVLITGFGPFKKDYPVNPSWEIARSLPEWLPPVRAKDTSAPTSASQPPIPPVRLLVHPEPVRVNYGVVRRLVPQLWNPESHHRDDQQQHEQPEQQHVLSDSSSSTSSRPRIDLAIHIGMAGPRLFYSIERRGHRDGYVMRDVDGQVPGHGSAVGGGGDGDHDGDEAEGEVAEELLTDLDVEDVLLRWKGHSPRHVDLRISEDAGHYLCDFTYFSSLAYLYRMGMRRRVLFLHVPSDASEHSVALGRELVLQLVRSIVESELAKGGGFKVEEKEC</sequence>
<feature type="compositionally biased region" description="Basic and acidic residues" evidence="5">
    <location>
        <begin position="92"/>
        <end position="106"/>
    </location>
</feature>
<dbReference type="Proteomes" id="UP001302812">
    <property type="component" value="Unassembled WGS sequence"/>
</dbReference>
<dbReference type="PANTHER" id="PTHR23402:SF1">
    <property type="entry name" value="PYROGLUTAMYL-PEPTIDASE I"/>
    <property type="match status" value="1"/>
</dbReference>
<evidence type="ECO:0000256" key="4">
    <source>
        <dbReference type="ARBA" id="ARBA00022807"/>
    </source>
</evidence>
<evidence type="ECO:0000256" key="5">
    <source>
        <dbReference type="SAM" id="MobiDB-lite"/>
    </source>
</evidence>
<keyword evidence="4" id="KW-0788">Thiol protease</keyword>
<dbReference type="RefSeq" id="XP_064669452.1">
    <property type="nucleotide sequence ID" value="XM_064817798.1"/>
</dbReference>
<dbReference type="GeneID" id="89941923"/>
<dbReference type="EMBL" id="MU853344">
    <property type="protein sequence ID" value="KAK4111882.1"/>
    <property type="molecule type" value="Genomic_DNA"/>
</dbReference>
<gene>
    <name evidence="6" type="ORF">N656DRAFT_798763</name>
</gene>
<comment type="caution">
    <text evidence="6">The sequence shown here is derived from an EMBL/GenBank/DDBJ whole genome shotgun (WGS) entry which is preliminary data.</text>
</comment>
<dbReference type="InterPro" id="IPR036440">
    <property type="entry name" value="Peptidase_C15-like_sf"/>
</dbReference>
<comment type="similarity">
    <text evidence="1">Belongs to the peptidase C15 family.</text>
</comment>
<dbReference type="SUPFAM" id="SSF53182">
    <property type="entry name" value="Pyrrolidone carboxyl peptidase (pyroglutamate aminopeptidase)"/>
    <property type="match status" value="1"/>
</dbReference>
<feature type="region of interest" description="Disordered" evidence="5">
    <location>
        <begin position="92"/>
        <end position="121"/>
    </location>
</feature>
<dbReference type="AlphaFoldDB" id="A0AAN6TCJ7"/>
<reference evidence="6" key="1">
    <citation type="journal article" date="2023" name="Mol. Phylogenet. Evol.">
        <title>Genome-scale phylogeny and comparative genomics of the fungal order Sordariales.</title>
        <authorList>
            <person name="Hensen N."/>
            <person name="Bonometti L."/>
            <person name="Westerberg I."/>
            <person name="Brannstrom I.O."/>
            <person name="Guillou S."/>
            <person name="Cros-Aarteil S."/>
            <person name="Calhoun S."/>
            <person name="Haridas S."/>
            <person name="Kuo A."/>
            <person name="Mondo S."/>
            <person name="Pangilinan J."/>
            <person name="Riley R."/>
            <person name="LaButti K."/>
            <person name="Andreopoulos B."/>
            <person name="Lipzen A."/>
            <person name="Chen C."/>
            <person name="Yan M."/>
            <person name="Daum C."/>
            <person name="Ng V."/>
            <person name="Clum A."/>
            <person name="Steindorff A."/>
            <person name="Ohm R.A."/>
            <person name="Martin F."/>
            <person name="Silar P."/>
            <person name="Natvig D.O."/>
            <person name="Lalanne C."/>
            <person name="Gautier V."/>
            <person name="Ament-Velasquez S.L."/>
            <person name="Kruys A."/>
            <person name="Hutchinson M.I."/>
            <person name="Powell A.J."/>
            <person name="Barry K."/>
            <person name="Miller A.N."/>
            <person name="Grigoriev I.V."/>
            <person name="Debuchy R."/>
            <person name="Gladieux P."/>
            <person name="Hiltunen Thoren M."/>
            <person name="Johannesson H."/>
        </authorList>
    </citation>
    <scope>NUCLEOTIDE SEQUENCE</scope>
    <source>
        <strain evidence="6">CBS 508.74</strain>
    </source>
</reference>
<reference evidence="6" key="2">
    <citation type="submission" date="2023-05" db="EMBL/GenBank/DDBJ databases">
        <authorList>
            <consortium name="Lawrence Berkeley National Laboratory"/>
            <person name="Steindorff A."/>
            <person name="Hensen N."/>
            <person name="Bonometti L."/>
            <person name="Westerberg I."/>
            <person name="Brannstrom I.O."/>
            <person name="Guillou S."/>
            <person name="Cros-Aarteil S."/>
            <person name="Calhoun S."/>
            <person name="Haridas S."/>
            <person name="Kuo A."/>
            <person name="Mondo S."/>
            <person name="Pangilinan J."/>
            <person name="Riley R."/>
            <person name="Labutti K."/>
            <person name="Andreopoulos B."/>
            <person name="Lipzen A."/>
            <person name="Chen C."/>
            <person name="Yanf M."/>
            <person name="Daum C."/>
            <person name="Ng V."/>
            <person name="Clum A."/>
            <person name="Ohm R."/>
            <person name="Martin F."/>
            <person name="Silar P."/>
            <person name="Natvig D."/>
            <person name="Lalanne C."/>
            <person name="Gautier V."/>
            <person name="Ament-Velasquez S.L."/>
            <person name="Kruys A."/>
            <person name="Hutchinson M.I."/>
            <person name="Powell A.J."/>
            <person name="Barry K."/>
            <person name="Miller A.N."/>
            <person name="Grigoriev I.V."/>
            <person name="Debuchy R."/>
            <person name="Gladieux P."/>
            <person name="Thoren M.H."/>
            <person name="Johannesson H."/>
        </authorList>
    </citation>
    <scope>NUCLEOTIDE SEQUENCE</scope>
    <source>
        <strain evidence="6">CBS 508.74</strain>
    </source>
</reference>
<protein>
    <submittedName>
        <fullName evidence="6">Peptidase C15, pyroglutamyl peptidase I-like protein</fullName>
    </submittedName>
</protein>
<dbReference type="Gene3D" id="3.40.630.20">
    <property type="entry name" value="Peptidase C15, pyroglutamyl peptidase I-like"/>
    <property type="match status" value="1"/>
</dbReference>
<dbReference type="PANTHER" id="PTHR23402">
    <property type="entry name" value="PROTEASE FAMILY C15 PYROGLUTAMYL-PEPTIDASE I-RELATED"/>
    <property type="match status" value="1"/>
</dbReference>
<organism evidence="6 7">
    <name type="scientific">Canariomyces notabilis</name>
    <dbReference type="NCBI Taxonomy" id="2074819"/>
    <lineage>
        <taxon>Eukaryota</taxon>
        <taxon>Fungi</taxon>
        <taxon>Dikarya</taxon>
        <taxon>Ascomycota</taxon>
        <taxon>Pezizomycotina</taxon>
        <taxon>Sordariomycetes</taxon>
        <taxon>Sordariomycetidae</taxon>
        <taxon>Sordariales</taxon>
        <taxon>Chaetomiaceae</taxon>
        <taxon>Canariomyces</taxon>
    </lineage>
</organism>
<evidence type="ECO:0000256" key="1">
    <source>
        <dbReference type="ARBA" id="ARBA00006641"/>
    </source>
</evidence>
<evidence type="ECO:0000313" key="6">
    <source>
        <dbReference type="EMBL" id="KAK4111882.1"/>
    </source>
</evidence>
<dbReference type="InterPro" id="IPR016125">
    <property type="entry name" value="Peptidase_C15-like"/>
</dbReference>
<evidence type="ECO:0000256" key="3">
    <source>
        <dbReference type="ARBA" id="ARBA00022801"/>
    </source>
</evidence>
<proteinExistence type="inferred from homology"/>
<accession>A0AAN6TCJ7</accession>
<dbReference type="GO" id="GO:0006508">
    <property type="term" value="P:proteolysis"/>
    <property type="evidence" value="ECO:0007669"/>
    <property type="project" value="UniProtKB-KW"/>
</dbReference>
<feature type="compositionally biased region" description="Low complexity" evidence="5">
    <location>
        <begin position="107"/>
        <end position="120"/>
    </location>
</feature>
<dbReference type="GO" id="GO:0008234">
    <property type="term" value="F:cysteine-type peptidase activity"/>
    <property type="evidence" value="ECO:0007669"/>
    <property type="project" value="UniProtKB-KW"/>
</dbReference>
<keyword evidence="7" id="KW-1185">Reference proteome</keyword>
<feature type="region of interest" description="Disordered" evidence="5">
    <location>
        <begin position="152"/>
        <end position="178"/>
    </location>
</feature>